<dbReference type="Proteomes" id="UP000663887">
    <property type="component" value="Unassembled WGS sequence"/>
</dbReference>
<protein>
    <submittedName>
        <fullName evidence="3">Uncharacterized protein</fullName>
    </submittedName>
</protein>
<gene>
    <name evidence="3" type="ORF">UXM345_LOCUS11536</name>
    <name evidence="2" type="ORF">XDN619_LOCUS3126</name>
</gene>
<evidence type="ECO:0000256" key="1">
    <source>
        <dbReference type="SAM" id="MobiDB-lite"/>
    </source>
</evidence>
<sequence length="779" mass="90897">MHIHRHHKLLLRPSLQQQDYNISTLSIQQPDTAATNDVMYGNDDDDDDNGTKSNNNPDDLVNEWKIPIWNNCALDDKVNLYSVQQQYTRFLLEMREQHILPQMVIQSITTHIVNLLDVVMDFVEEKAIQENVVLQQSVTNTTTTTISIVRLRDIVKQIEESIVLSTRNEYQFIESFRNRIFILYIDQEFVKKNLEKDEMISLLLENIQNNAAVTHRDPDLMFSFRDGIKGGMINKKTFLIQLYIDGIGVTNPLGPKKDQHKLTLVYFTLEDIPDIFRSMLQCIHLVAICNTKYLNDDMKMKKFYDPIINDLNDLQSSGLILNTFNSQIYFTFTTMAADNLAAHEVGGFQQSFSSGYICRRCLITYENRLIPLTDVHFVRRAANQHQRVLQSLENNPQIKSICGIVGPSPLNDLRNFNSSSSLPGDVMHDFFEGVCPLIIMAMLKEASSSRLITYAAIQTRTENFIYGALDTSNKPPPIQVKHLNNDRISGTASQKFCLFRLFPIIFSDIVDRRQLFKIYLILRELLDMVLALPQRKSWIPFMEMLAINFHCMMIEMLPDKVTPKVHYVTEYTRIIEENGPPVKYWCMRYEGAHLYFKRVAMQSYNFKNIPKTLAKRQQLRQCFLLSQHKFLNAFDEASGSQVVYFYQMESKIKNLLKQRYGQQLLNSDITLFQYSQLIHNHIIYKQHALYVYDLAHVEEIPLFFQIIHIFKLNQNWIFIVDFLNTEGFITKLWSYKVSSSDRLEIISPNDLKYYHKGIDLYKIDHAHVVNLTSRLTKEK</sequence>
<accession>A0A819IT09</accession>
<evidence type="ECO:0000313" key="3">
    <source>
        <dbReference type="EMBL" id="CAF3919374.1"/>
    </source>
</evidence>
<evidence type="ECO:0000313" key="4">
    <source>
        <dbReference type="Proteomes" id="UP000663842"/>
    </source>
</evidence>
<dbReference type="Proteomes" id="UP000663842">
    <property type="component" value="Unassembled WGS sequence"/>
</dbReference>
<reference evidence="3" key="1">
    <citation type="submission" date="2021-02" db="EMBL/GenBank/DDBJ databases">
        <authorList>
            <person name="Nowell W R."/>
        </authorList>
    </citation>
    <scope>NUCLEOTIDE SEQUENCE</scope>
</reference>
<evidence type="ECO:0000313" key="2">
    <source>
        <dbReference type="EMBL" id="CAF1996626.1"/>
    </source>
</evidence>
<dbReference type="EMBL" id="CAJOBF010001155">
    <property type="protein sequence ID" value="CAF3919374.1"/>
    <property type="molecule type" value="Genomic_DNA"/>
</dbReference>
<dbReference type="EMBL" id="CAJNRG010000346">
    <property type="protein sequence ID" value="CAF1996626.1"/>
    <property type="molecule type" value="Genomic_DNA"/>
</dbReference>
<organism evidence="3 4">
    <name type="scientific">Rotaria magnacalcarata</name>
    <dbReference type="NCBI Taxonomy" id="392030"/>
    <lineage>
        <taxon>Eukaryota</taxon>
        <taxon>Metazoa</taxon>
        <taxon>Spiralia</taxon>
        <taxon>Gnathifera</taxon>
        <taxon>Rotifera</taxon>
        <taxon>Eurotatoria</taxon>
        <taxon>Bdelloidea</taxon>
        <taxon>Philodinida</taxon>
        <taxon>Philodinidae</taxon>
        <taxon>Rotaria</taxon>
    </lineage>
</organism>
<name>A0A819IT09_9BILA</name>
<dbReference type="AlphaFoldDB" id="A0A819IT09"/>
<comment type="caution">
    <text evidence="3">The sequence shown here is derived from an EMBL/GenBank/DDBJ whole genome shotgun (WGS) entry which is preliminary data.</text>
</comment>
<proteinExistence type="predicted"/>
<feature type="region of interest" description="Disordered" evidence="1">
    <location>
        <begin position="33"/>
        <end position="58"/>
    </location>
</feature>